<comment type="similarity">
    <text evidence="6">Belongs to the exbB/tolQ family.</text>
</comment>
<evidence type="ECO:0000313" key="10">
    <source>
        <dbReference type="EMBL" id="MEM5499522.1"/>
    </source>
</evidence>
<protein>
    <submittedName>
        <fullName evidence="10">MotA/TolQ/ExbB proton channel family protein</fullName>
    </submittedName>
</protein>
<evidence type="ECO:0000256" key="7">
    <source>
        <dbReference type="SAM" id="MobiDB-lite"/>
    </source>
</evidence>
<evidence type="ECO:0000256" key="8">
    <source>
        <dbReference type="SAM" id="Phobius"/>
    </source>
</evidence>
<keyword evidence="4 8" id="KW-1133">Transmembrane helix</keyword>
<dbReference type="InterPro" id="IPR002898">
    <property type="entry name" value="MotA_ExbB_proton_chnl"/>
</dbReference>
<gene>
    <name evidence="10" type="ORF">WNY77_19075</name>
</gene>
<keyword evidence="5 8" id="KW-0472">Membrane</keyword>
<evidence type="ECO:0000256" key="3">
    <source>
        <dbReference type="ARBA" id="ARBA00022692"/>
    </source>
</evidence>
<accession>A0ABU9T060</accession>
<feature type="transmembrane region" description="Helical" evidence="8">
    <location>
        <begin position="153"/>
        <end position="172"/>
    </location>
</feature>
<dbReference type="PANTHER" id="PTHR30625:SF11">
    <property type="entry name" value="MOTA_TOLQ_EXBB PROTON CHANNEL DOMAIN-CONTAINING PROTEIN"/>
    <property type="match status" value="1"/>
</dbReference>
<evidence type="ECO:0000256" key="2">
    <source>
        <dbReference type="ARBA" id="ARBA00022475"/>
    </source>
</evidence>
<dbReference type="Proteomes" id="UP001461163">
    <property type="component" value="Unassembled WGS sequence"/>
</dbReference>
<reference evidence="10 11" key="1">
    <citation type="submission" date="2024-03" db="EMBL/GenBank/DDBJ databases">
        <title>Community enrichment and isolation of bacterial strains for fucoidan degradation.</title>
        <authorList>
            <person name="Sichert A."/>
        </authorList>
    </citation>
    <scope>NUCLEOTIDE SEQUENCE [LARGE SCALE GENOMIC DNA]</scope>
    <source>
        <strain evidence="10 11">AS12</strain>
    </source>
</reference>
<sequence>MIDLLVNGGVVVWLLISLSVVALTVGVFKAWQFYSTRPRPADAIEQAFGFLQQGKHAQALLLVNGQRNYRAALISSTVQLIDKSSLALDDIKDEIYRQAQLAIAQLNSYLRVLEVIATLAPLMGLFGTVIGMIEAFKAMESAGAQVNPAVLSGGIWQALLTTAVGLAVAIPVSMLNSYFERKAEVEAQAIQNDLQRVFTIYASANSAAMSSNNTSSSKQSSTKPQPTSHQGAE</sequence>
<keyword evidence="6" id="KW-0653">Protein transport</keyword>
<comment type="caution">
    <text evidence="10">The sequence shown here is derived from an EMBL/GenBank/DDBJ whole genome shotgun (WGS) entry which is preliminary data.</text>
</comment>
<name>A0ABU9T060_9ALTE</name>
<keyword evidence="2" id="KW-1003">Cell membrane</keyword>
<comment type="subcellular location">
    <subcellularLocation>
        <location evidence="1">Cell membrane</location>
        <topology evidence="1">Multi-pass membrane protein</topology>
    </subcellularLocation>
    <subcellularLocation>
        <location evidence="6">Membrane</location>
        <topology evidence="6">Multi-pass membrane protein</topology>
    </subcellularLocation>
</comment>
<evidence type="ECO:0000256" key="6">
    <source>
        <dbReference type="RuleBase" id="RU004057"/>
    </source>
</evidence>
<keyword evidence="6" id="KW-0813">Transport</keyword>
<dbReference type="InterPro" id="IPR050790">
    <property type="entry name" value="ExbB/TolQ_transport"/>
</dbReference>
<dbReference type="PANTHER" id="PTHR30625">
    <property type="entry name" value="PROTEIN TOLQ"/>
    <property type="match status" value="1"/>
</dbReference>
<feature type="transmembrane region" description="Helical" evidence="8">
    <location>
        <begin position="12"/>
        <end position="31"/>
    </location>
</feature>
<evidence type="ECO:0000259" key="9">
    <source>
        <dbReference type="Pfam" id="PF01618"/>
    </source>
</evidence>
<keyword evidence="11" id="KW-1185">Reference proteome</keyword>
<proteinExistence type="inferred from homology"/>
<evidence type="ECO:0000256" key="5">
    <source>
        <dbReference type="ARBA" id="ARBA00023136"/>
    </source>
</evidence>
<dbReference type="EMBL" id="JBBMQS010000014">
    <property type="protein sequence ID" value="MEM5499522.1"/>
    <property type="molecule type" value="Genomic_DNA"/>
</dbReference>
<organism evidence="10 11">
    <name type="scientific">Paraglaciecola mesophila</name>
    <dbReference type="NCBI Taxonomy" id="197222"/>
    <lineage>
        <taxon>Bacteria</taxon>
        <taxon>Pseudomonadati</taxon>
        <taxon>Pseudomonadota</taxon>
        <taxon>Gammaproteobacteria</taxon>
        <taxon>Alteromonadales</taxon>
        <taxon>Alteromonadaceae</taxon>
        <taxon>Paraglaciecola</taxon>
    </lineage>
</organism>
<feature type="transmembrane region" description="Helical" evidence="8">
    <location>
        <begin position="112"/>
        <end position="133"/>
    </location>
</feature>
<evidence type="ECO:0000256" key="1">
    <source>
        <dbReference type="ARBA" id="ARBA00004651"/>
    </source>
</evidence>
<feature type="region of interest" description="Disordered" evidence="7">
    <location>
        <begin position="209"/>
        <end position="233"/>
    </location>
</feature>
<evidence type="ECO:0000313" key="11">
    <source>
        <dbReference type="Proteomes" id="UP001461163"/>
    </source>
</evidence>
<evidence type="ECO:0000256" key="4">
    <source>
        <dbReference type="ARBA" id="ARBA00022989"/>
    </source>
</evidence>
<keyword evidence="3 8" id="KW-0812">Transmembrane</keyword>
<feature type="domain" description="MotA/TolQ/ExbB proton channel" evidence="9">
    <location>
        <begin position="83"/>
        <end position="191"/>
    </location>
</feature>
<dbReference type="RefSeq" id="WP_342882627.1">
    <property type="nucleotide sequence ID" value="NZ_JBBMQS010000014.1"/>
</dbReference>
<dbReference type="Pfam" id="PF01618">
    <property type="entry name" value="MotA_ExbB"/>
    <property type="match status" value="1"/>
</dbReference>